<dbReference type="PROSITE" id="PS51910">
    <property type="entry name" value="GH18_2"/>
    <property type="match status" value="1"/>
</dbReference>
<dbReference type="Proteomes" id="UP000050326">
    <property type="component" value="Unassembled WGS sequence"/>
</dbReference>
<dbReference type="CDD" id="cd02874">
    <property type="entry name" value="GH18_CFLE_spore_hydrolase"/>
    <property type="match status" value="1"/>
</dbReference>
<proteinExistence type="predicted"/>
<dbReference type="PATRIC" id="fig|36849.3.peg.155"/>
<evidence type="ECO:0000313" key="5">
    <source>
        <dbReference type="EMBL" id="KPU46221.1"/>
    </source>
</evidence>
<dbReference type="Gene3D" id="3.20.20.80">
    <property type="entry name" value="Glycosidases"/>
    <property type="match status" value="1"/>
</dbReference>
<dbReference type="InterPro" id="IPR011583">
    <property type="entry name" value="Chitinase_II/V-like_cat"/>
</dbReference>
<dbReference type="STRING" id="36849.OXPF_01400"/>
<dbReference type="InterPro" id="IPR041704">
    <property type="entry name" value="CFLE_GH18"/>
</dbReference>
<evidence type="ECO:0000256" key="2">
    <source>
        <dbReference type="ARBA" id="ARBA00023295"/>
    </source>
</evidence>
<keyword evidence="6" id="KW-1185">Reference proteome</keyword>
<dbReference type="GO" id="GO:0008061">
    <property type="term" value="F:chitin binding"/>
    <property type="evidence" value="ECO:0007669"/>
    <property type="project" value="InterPro"/>
</dbReference>
<feature type="domain" description="GH18" evidence="4">
    <location>
        <begin position="150"/>
        <end position="471"/>
    </location>
</feature>
<protein>
    <submittedName>
        <fullName evidence="5">Spore germination protein YaaH</fullName>
    </submittedName>
</protein>
<dbReference type="Gene3D" id="3.10.350.10">
    <property type="entry name" value="LysM domain"/>
    <property type="match status" value="3"/>
</dbReference>
<organism evidence="5 6">
    <name type="scientific">Oxobacter pfennigii</name>
    <dbReference type="NCBI Taxonomy" id="36849"/>
    <lineage>
        <taxon>Bacteria</taxon>
        <taxon>Bacillati</taxon>
        <taxon>Bacillota</taxon>
        <taxon>Clostridia</taxon>
        <taxon>Eubacteriales</taxon>
        <taxon>Clostridiaceae</taxon>
        <taxon>Oxobacter</taxon>
    </lineage>
</organism>
<comment type="caution">
    <text evidence="5">The sequence shown here is derived from an EMBL/GenBank/DDBJ whole genome shotgun (WGS) entry which is preliminary data.</text>
</comment>
<dbReference type="SUPFAM" id="SSF51445">
    <property type="entry name" value="(Trans)glycosidases"/>
    <property type="match status" value="1"/>
</dbReference>
<reference evidence="5 6" key="1">
    <citation type="submission" date="2015-09" db="EMBL/GenBank/DDBJ databases">
        <title>Genome sequence of Oxobacter pfennigii DSM 3222.</title>
        <authorList>
            <person name="Poehlein A."/>
            <person name="Bengelsdorf F.R."/>
            <person name="Schiel-Bengelsdorf B."/>
            <person name="Duerre P."/>
            <person name="Daniel R."/>
        </authorList>
    </citation>
    <scope>NUCLEOTIDE SEQUENCE [LARGE SCALE GENOMIC DNA]</scope>
    <source>
        <strain evidence="5 6">DSM 3222</strain>
    </source>
</reference>
<dbReference type="GO" id="GO:0070492">
    <property type="term" value="F:oligosaccharide binding"/>
    <property type="evidence" value="ECO:0007669"/>
    <property type="project" value="TreeGrafter"/>
</dbReference>
<dbReference type="PANTHER" id="PTHR46066:SF2">
    <property type="entry name" value="CHITINASE DOMAIN-CONTAINING PROTEIN 1"/>
    <property type="match status" value="1"/>
</dbReference>
<dbReference type="GO" id="GO:0012505">
    <property type="term" value="C:endomembrane system"/>
    <property type="evidence" value="ECO:0007669"/>
    <property type="project" value="TreeGrafter"/>
</dbReference>
<gene>
    <name evidence="5" type="primary">yaaH_1</name>
    <name evidence="5" type="ORF">OXPF_01400</name>
</gene>
<feature type="domain" description="LysM" evidence="3">
    <location>
        <begin position="51"/>
        <end position="95"/>
    </location>
</feature>
<dbReference type="InterPro" id="IPR017853">
    <property type="entry name" value="GH"/>
</dbReference>
<dbReference type="GO" id="GO:0016798">
    <property type="term" value="F:hydrolase activity, acting on glycosyl bonds"/>
    <property type="evidence" value="ECO:0007669"/>
    <property type="project" value="UniProtKB-KW"/>
</dbReference>
<dbReference type="GO" id="GO:0005975">
    <property type="term" value="P:carbohydrate metabolic process"/>
    <property type="evidence" value="ECO:0007669"/>
    <property type="project" value="InterPro"/>
</dbReference>
<keyword evidence="2" id="KW-0326">Glycosidase</keyword>
<dbReference type="SUPFAM" id="SSF54106">
    <property type="entry name" value="LysM domain"/>
    <property type="match status" value="3"/>
</dbReference>
<dbReference type="InterPro" id="IPR018392">
    <property type="entry name" value="LysM"/>
</dbReference>
<dbReference type="Pfam" id="PF01476">
    <property type="entry name" value="LysM"/>
    <property type="match status" value="3"/>
</dbReference>
<dbReference type="InterPro" id="IPR001223">
    <property type="entry name" value="Glyco_hydro18_cat"/>
</dbReference>
<dbReference type="SMART" id="SM00257">
    <property type="entry name" value="LysM"/>
    <property type="match status" value="3"/>
</dbReference>
<dbReference type="InterPro" id="IPR029070">
    <property type="entry name" value="Chitinase_insertion_sf"/>
</dbReference>
<name>A0A0P8X5R8_9CLOT</name>
<dbReference type="PANTHER" id="PTHR46066">
    <property type="entry name" value="CHITINASE DOMAIN-CONTAINING PROTEIN 1 FAMILY MEMBER"/>
    <property type="match status" value="1"/>
</dbReference>
<accession>A0A0P8X5R8</accession>
<evidence type="ECO:0000256" key="1">
    <source>
        <dbReference type="ARBA" id="ARBA00022801"/>
    </source>
</evidence>
<dbReference type="RefSeq" id="WP_054873299.1">
    <property type="nucleotide sequence ID" value="NZ_LKET01000012.1"/>
</dbReference>
<dbReference type="Pfam" id="PF00704">
    <property type="entry name" value="Glyco_hydro_18"/>
    <property type="match status" value="1"/>
</dbReference>
<dbReference type="InterPro" id="IPR036779">
    <property type="entry name" value="LysM_dom_sf"/>
</dbReference>
<dbReference type="OrthoDB" id="9769314at2"/>
<sequence>MFIHVVKPGDTLWKIANYYRVPISGIVEVNGLPNPNLLLIGQSLIIPVEDTLYTVRWGDTLWKIAQSFGTTVQEILQINNIANPSNILPGLTLYIPSPKHTIGYGETLSQIARMYGISAQTLAEANNIEDPNMIYPGTVLVIPRKERPVIEVNGYIYQYGERGAEIVREDGRHLTYLSPFAYRIMENGNLVPIADAPSIAATYDTNTVPMMSITNFTSTELGENLAHVVLSSRGVQEVLLANIINIMKEKRYMGLNVDFENVLPEDREPYNRFLMLAVERLHPLGYFVSSALAPKVSAEQQGLLYTAHDYEAHGRILDFVILMTYEWGYRLGPPQAISPLNQIKRVLDYAVSVIPRDKIFFGFQLYARDWLLPHIRGQEAQTFSPQEAVIRATNNNATIQYDTAAQSPFFRYTDRQGRNHEVWFEDARSAQAKFDAVKEYKLRGISYWALGYPFPQNWVLLRDNFTVKKLI</sequence>
<keyword evidence="1" id="KW-0378">Hydrolase</keyword>
<evidence type="ECO:0000259" key="3">
    <source>
        <dbReference type="PROSITE" id="PS51782"/>
    </source>
</evidence>
<dbReference type="EMBL" id="LKET01000012">
    <property type="protein sequence ID" value="KPU46221.1"/>
    <property type="molecule type" value="Genomic_DNA"/>
</dbReference>
<evidence type="ECO:0000313" key="6">
    <source>
        <dbReference type="Proteomes" id="UP000050326"/>
    </source>
</evidence>
<dbReference type="AlphaFoldDB" id="A0A0P8X5R8"/>
<feature type="domain" description="LysM" evidence="3">
    <location>
        <begin position="2"/>
        <end position="46"/>
    </location>
</feature>
<dbReference type="SMART" id="SM00636">
    <property type="entry name" value="Glyco_18"/>
    <property type="match status" value="1"/>
</dbReference>
<dbReference type="PROSITE" id="PS51782">
    <property type="entry name" value="LYSM"/>
    <property type="match status" value="3"/>
</dbReference>
<feature type="domain" description="LysM" evidence="3">
    <location>
        <begin position="98"/>
        <end position="142"/>
    </location>
</feature>
<dbReference type="CDD" id="cd00118">
    <property type="entry name" value="LysM"/>
    <property type="match status" value="3"/>
</dbReference>
<dbReference type="Gene3D" id="3.10.50.10">
    <property type="match status" value="1"/>
</dbReference>
<evidence type="ECO:0000259" key="4">
    <source>
        <dbReference type="PROSITE" id="PS51910"/>
    </source>
</evidence>